<evidence type="ECO:0000313" key="1">
    <source>
        <dbReference type="EMBL" id="TGY97421.1"/>
    </source>
</evidence>
<accession>A0AC61RZR9</accession>
<reference evidence="1" key="1">
    <citation type="submission" date="2019-04" db="EMBL/GenBank/DDBJ databases">
        <title>Microbes associate with the intestines of laboratory mice.</title>
        <authorList>
            <person name="Navarre W."/>
            <person name="Wong E."/>
            <person name="Huang K."/>
            <person name="Tropini C."/>
            <person name="Ng K."/>
            <person name="Yu B."/>
        </authorList>
    </citation>
    <scope>NUCLEOTIDE SEQUENCE</scope>
    <source>
        <strain evidence="1">NM01_1-7b</strain>
    </source>
</reference>
<dbReference type="EMBL" id="SRYA01000007">
    <property type="protein sequence ID" value="TGY97421.1"/>
    <property type="molecule type" value="Genomic_DNA"/>
</dbReference>
<evidence type="ECO:0000313" key="2">
    <source>
        <dbReference type="Proteomes" id="UP000304953"/>
    </source>
</evidence>
<name>A0AC61RZR9_9FIRM</name>
<sequence length="981" mass="109701">MQQFFRTQFILQGGKGMKGKYFLILCLLLFLCGGTVSASSGGGTDSLRITDENRFDPEFYRQPEARYASQGGEGRSARAGLDFETYIIEQLQQFATTIDVSGYGISNGKAGSAYFQILNSHPELFYVEGSVNWRYNSSGMVTQYYNIKYRDAQANIQRQQKELEAAANEALTWVDDSMSDMEKALVIHDYLVLNCEYDQERLQNGTVPAYSHSAYGALVSRLAVCDGYSHAYSYILEKLGIPCELVTSDSMNHAWNMVSIGGDWYHVDVTWDDPIWDCIGRVLHSYFLLSDQVISDSGHKHANWSAGHTAVSDTYKQAFWTGIQSAFCYWRGNWYYARYNGTSRTGDVLKKQELLGSGEETVCSESNLWGSYGGNYMYLDFDAGRNAIYFNSGTSIFRLEDEKWAEMVYEPELSANQYIFGFTIKEDQLCYWLSNSPNVSRKQSLRTHPVPEQALSQITGISAENLTAVYDGKWKLIQVKGTKNGDYVTYAGENGMFGAEQPEMKDAGVYQVSYKVERSGCQPFQGQAQIVIEKAEPIYAVPEGLQIVKGQALGEVKLPERFFWETDTAKKWRTEGEVICYVLYSPEDSRNYKTVSHIPVKVTVVKEEGPDTPSEGDKEEEPDVPPEGERPGEEKPKEPDEPSGGEGTPGQPDHSPEEENPDTPPGEEQPSIPSEVNPEDTEKEVPSFTPPKGLSGHSGKMLSSVKLPAGFVWQTSESTRLWREGSYTYYVKYVPEDTKKYVSVSNIPVKVQVICPEHRYISEVTRAATRTRKGQETFTCEICGNAYTREISLELPKKPEPVSGLKVTKVSANSLQFSWKKTEGVKYRAVLYQKNAVVATGYTDKNVYAFSKLQSAADYQMKVTAYREIDGGKYYADQEASVKASTALGKVKLVSVKGQGTGKVKITWKKVSGAGGYEIFMKTGTGSYKKIKSIAKGKTVAFTKSGLKKGKNYSFRIRAYKKSGGKKAYGAYSNVKTWKRK</sequence>
<comment type="caution">
    <text evidence="1">The sequence shown here is derived from an EMBL/GenBank/DDBJ whole genome shotgun (WGS) entry which is preliminary data.</text>
</comment>
<protein>
    <submittedName>
        <fullName evidence="1">Uncharacterized protein</fullName>
    </submittedName>
</protein>
<gene>
    <name evidence="1" type="ORF">E5329_04560</name>
</gene>
<organism evidence="1 2">
    <name type="scientific">Petralouisia muris</name>
    <dbReference type="NCBI Taxonomy" id="3032872"/>
    <lineage>
        <taxon>Bacteria</taxon>
        <taxon>Bacillati</taxon>
        <taxon>Bacillota</taxon>
        <taxon>Clostridia</taxon>
        <taxon>Lachnospirales</taxon>
        <taxon>Lachnospiraceae</taxon>
        <taxon>Petralouisia</taxon>
    </lineage>
</organism>
<keyword evidence="2" id="KW-1185">Reference proteome</keyword>
<proteinExistence type="predicted"/>
<dbReference type="Proteomes" id="UP000304953">
    <property type="component" value="Unassembled WGS sequence"/>
</dbReference>